<accession>A0ABT9FUW4</accession>
<comment type="caution">
    <text evidence="3">The sequence shown here is derived from an EMBL/GenBank/DDBJ whole genome shotgun (WGS) entry which is preliminary data.</text>
</comment>
<dbReference type="PANTHER" id="PTHR35796">
    <property type="entry name" value="HYPOTHETICAL CYTOSOLIC PROTEIN"/>
    <property type="match status" value="1"/>
</dbReference>
<gene>
    <name evidence="3" type="ORF">OIN60_17485</name>
</gene>
<feature type="domain" description="YvbH-like oligomerisation" evidence="2">
    <location>
        <begin position="145"/>
        <end position="204"/>
    </location>
</feature>
<proteinExistence type="predicted"/>
<dbReference type="SUPFAM" id="SSF50729">
    <property type="entry name" value="PH domain-like"/>
    <property type="match status" value="1"/>
</dbReference>
<evidence type="ECO:0000259" key="2">
    <source>
        <dbReference type="Pfam" id="PF11724"/>
    </source>
</evidence>
<dbReference type="Proteomes" id="UP001241848">
    <property type="component" value="Unassembled WGS sequence"/>
</dbReference>
<dbReference type="InterPro" id="IPR037063">
    <property type="entry name" value="PHb_sf"/>
</dbReference>
<dbReference type="PANTHER" id="PTHR35796:SF2">
    <property type="entry name" value="YVBH-LIKE OLIGOMERISATION REGION"/>
    <property type="match status" value="1"/>
</dbReference>
<protein>
    <submittedName>
        <fullName evidence="3">PH domain-containing protein</fullName>
    </submittedName>
</protein>
<dbReference type="Gene3D" id="2.30.29.50">
    <property type="entry name" value="Bacterial Pleckstrin homology domain"/>
    <property type="match status" value="1"/>
</dbReference>
<name>A0ABT9FUW4_9BACL</name>
<reference evidence="3 4" key="1">
    <citation type="submission" date="2022-10" db="EMBL/GenBank/DDBJ databases">
        <title>Paenibacillus description and whole genome data of maize root bacterial community.</title>
        <authorList>
            <person name="Marton D."/>
            <person name="Farkas M."/>
            <person name="Cserhati M."/>
        </authorList>
    </citation>
    <scope>NUCLEOTIDE SEQUENCE [LARGE SCALE GENOMIC DNA]</scope>
    <source>
        <strain evidence="3 4">P96</strain>
    </source>
</reference>
<feature type="domain" description="Bacterial Pleckstrin homology" evidence="1">
    <location>
        <begin position="10"/>
        <end position="132"/>
    </location>
</feature>
<evidence type="ECO:0000259" key="1">
    <source>
        <dbReference type="Pfam" id="PF08000"/>
    </source>
</evidence>
<dbReference type="RefSeq" id="WP_305756151.1">
    <property type="nucleotide sequence ID" value="NZ_JAPCKK010000027.1"/>
</dbReference>
<keyword evidence="4" id="KW-1185">Reference proteome</keyword>
<sequence length="204" mass="23757">MFKRAAAEMLGLSDIGSVIRREDYDKVDADDYVMHEDNERIYFLIKSKMDEYCFTNHALIHLDGTTALSKKRVLARYPYAYYPVREVLMETAGTVDLDVEIKFKLGEHPFSIDVHKKFITEIKDLYKSLLKIAEITHENNVKLTQAQQSQELASSVLGQTNKLDANLLEQFNGIRQSAFEWMTESHKQYKRKDFGAVFERYINN</sequence>
<dbReference type="InterPro" id="IPR021722">
    <property type="entry name" value="YvbH_oligomer_dom"/>
</dbReference>
<dbReference type="InterPro" id="IPR012544">
    <property type="entry name" value="PHb"/>
</dbReference>
<dbReference type="EMBL" id="JAPCKK010000027">
    <property type="protein sequence ID" value="MDP4098527.1"/>
    <property type="molecule type" value="Genomic_DNA"/>
</dbReference>
<evidence type="ECO:0000313" key="4">
    <source>
        <dbReference type="Proteomes" id="UP001241848"/>
    </source>
</evidence>
<dbReference type="Pfam" id="PF08000">
    <property type="entry name" value="bPH_1"/>
    <property type="match status" value="1"/>
</dbReference>
<dbReference type="Gene3D" id="1.10.287.210">
    <property type="match status" value="1"/>
</dbReference>
<organism evidence="3 4">
    <name type="scientific">Paenibacillus zeirhizosphaerae</name>
    <dbReference type="NCBI Taxonomy" id="2987519"/>
    <lineage>
        <taxon>Bacteria</taxon>
        <taxon>Bacillati</taxon>
        <taxon>Bacillota</taxon>
        <taxon>Bacilli</taxon>
        <taxon>Bacillales</taxon>
        <taxon>Paenibacillaceae</taxon>
        <taxon>Paenibacillus</taxon>
    </lineage>
</organism>
<dbReference type="Pfam" id="PF11724">
    <property type="entry name" value="YvbH_ext"/>
    <property type="match status" value="1"/>
</dbReference>
<evidence type="ECO:0000313" key="3">
    <source>
        <dbReference type="EMBL" id="MDP4098527.1"/>
    </source>
</evidence>